<dbReference type="EMBL" id="CAJNAP010000013">
    <property type="protein sequence ID" value="CAE6505522.1"/>
    <property type="molecule type" value="Genomic_DNA"/>
</dbReference>
<evidence type="ECO:0000259" key="5">
    <source>
        <dbReference type="Pfam" id="PF03330"/>
    </source>
</evidence>
<reference evidence="7 8" key="1">
    <citation type="submission" date="2016-10" db="EMBL/GenBank/DDBJ databases">
        <authorList>
            <person name="de Groot N.N."/>
        </authorList>
    </citation>
    <scope>NUCLEOTIDE SEQUENCE [LARGE SCALE GENOMIC DNA]</scope>
    <source>
        <strain evidence="7 8">Nm146</strain>
    </source>
</reference>
<dbReference type="RefSeq" id="WP_090666762.1">
    <property type="nucleotide sequence ID" value="NZ_CAJNAP010000013.1"/>
</dbReference>
<protein>
    <recommendedName>
        <fullName evidence="3">Endolytic peptidoglycan transglycosylase RlpA</fullName>
        <ecNumber evidence="3">4.2.2.-</ecNumber>
    </recommendedName>
</protein>
<dbReference type="PANTHER" id="PTHR34183:SF8">
    <property type="entry name" value="ENDOLYTIC PEPTIDOGLYCAN TRANSGLYCOSYLASE RLPA-RELATED"/>
    <property type="match status" value="1"/>
</dbReference>
<dbReference type="Gene3D" id="2.40.40.10">
    <property type="entry name" value="RlpA-like domain"/>
    <property type="match status" value="1"/>
</dbReference>
<keyword evidence="2 3" id="KW-0961">Cell wall biogenesis/degradation</keyword>
<evidence type="ECO:0000256" key="2">
    <source>
        <dbReference type="ARBA" id="ARBA00023316"/>
    </source>
</evidence>
<gene>
    <name evidence="3 6" type="primary">rlpA</name>
    <name evidence="6" type="ORF">NMYAN_200003</name>
    <name evidence="7" type="ORF">SAMN05421880_10598</name>
</gene>
<accession>A0A1I4MU51</accession>
<sequence precursor="true">MKKDLISMSLIAAISFMVLGSSSVSAETGYAVHYSNLFQGKKTASKEIFDQRKLTAAHKKHPFGTRVKVTNLDNDQSVVVKINDRMPTRNSNIIDVSKRAAEELGFVKQGRAHVRLEVVD</sequence>
<reference evidence="6" key="2">
    <citation type="submission" date="2021-02" db="EMBL/GenBank/DDBJ databases">
        <authorList>
            <person name="Han P."/>
        </authorList>
    </citation>
    <scope>NUCLEOTIDE SEQUENCE</scope>
    <source>
        <strain evidence="6">Nitrosomonas nitrosa 18-3D</strain>
    </source>
</reference>
<keyword evidence="7" id="KW-0449">Lipoprotein</keyword>
<dbReference type="EC" id="4.2.2.-" evidence="3"/>
<feature type="signal peptide" evidence="3">
    <location>
        <begin position="1"/>
        <end position="26"/>
    </location>
</feature>
<proteinExistence type="inferred from homology"/>
<dbReference type="InterPro" id="IPR012997">
    <property type="entry name" value="RplA"/>
</dbReference>
<dbReference type="Proteomes" id="UP000601736">
    <property type="component" value="Unassembled WGS sequence"/>
</dbReference>
<evidence type="ECO:0000256" key="4">
    <source>
        <dbReference type="RuleBase" id="RU003495"/>
    </source>
</evidence>
<comment type="similarity">
    <text evidence="3 4">Belongs to the RlpA family.</text>
</comment>
<dbReference type="EMBL" id="FOUF01000005">
    <property type="protein sequence ID" value="SFM06824.1"/>
    <property type="molecule type" value="Genomic_DNA"/>
</dbReference>
<dbReference type="InterPro" id="IPR034718">
    <property type="entry name" value="RlpA"/>
</dbReference>
<dbReference type="GO" id="GO:0000270">
    <property type="term" value="P:peptidoglycan metabolic process"/>
    <property type="evidence" value="ECO:0007669"/>
    <property type="project" value="UniProtKB-UniRule"/>
</dbReference>
<dbReference type="OrthoDB" id="9779128at2"/>
<feature type="chain" id="PRO_5034557589" description="Endolytic peptidoglycan transglycosylase RlpA" evidence="3">
    <location>
        <begin position="27"/>
        <end position="120"/>
    </location>
</feature>
<evidence type="ECO:0000256" key="1">
    <source>
        <dbReference type="ARBA" id="ARBA00023239"/>
    </source>
</evidence>
<dbReference type="HAMAP" id="MF_02071">
    <property type="entry name" value="RlpA"/>
    <property type="match status" value="1"/>
</dbReference>
<dbReference type="STRING" id="52442.SAMN05421880_10598"/>
<dbReference type="AlphaFoldDB" id="A0A1I4MU51"/>
<evidence type="ECO:0000313" key="8">
    <source>
        <dbReference type="Proteomes" id="UP000199561"/>
    </source>
</evidence>
<evidence type="ECO:0000313" key="6">
    <source>
        <dbReference type="EMBL" id="CAE6505522.1"/>
    </source>
</evidence>
<keyword evidence="3" id="KW-0732">Signal</keyword>
<dbReference type="Proteomes" id="UP000199561">
    <property type="component" value="Unassembled WGS sequence"/>
</dbReference>
<keyword evidence="8" id="KW-1185">Reference proteome</keyword>
<feature type="domain" description="RlpA-like protein double-psi beta-barrel" evidence="5">
    <location>
        <begin position="34"/>
        <end position="115"/>
    </location>
</feature>
<dbReference type="SUPFAM" id="SSF50685">
    <property type="entry name" value="Barwin-like endoglucanases"/>
    <property type="match status" value="1"/>
</dbReference>
<dbReference type="CDD" id="cd22268">
    <property type="entry name" value="DPBB_RlpA-like"/>
    <property type="match status" value="1"/>
</dbReference>
<dbReference type="GO" id="GO:0071555">
    <property type="term" value="P:cell wall organization"/>
    <property type="evidence" value="ECO:0007669"/>
    <property type="project" value="UniProtKB-KW"/>
</dbReference>
<name>A0A1I4MU51_9PROT</name>
<organism evidence="7 8">
    <name type="scientific">Nitrosomonas nitrosa</name>
    <dbReference type="NCBI Taxonomy" id="52442"/>
    <lineage>
        <taxon>Bacteria</taxon>
        <taxon>Pseudomonadati</taxon>
        <taxon>Pseudomonadota</taxon>
        <taxon>Betaproteobacteria</taxon>
        <taxon>Nitrosomonadales</taxon>
        <taxon>Nitrosomonadaceae</taxon>
        <taxon>Nitrosomonas</taxon>
    </lineage>
</organism>
<evidence type="ECO:0000313" key="7">
    <source>
        <dbReference type="EMBL" id="SFM06824.1"/>
    </source>
</evidence>
<keyword evidence="1 3" id="KW-0456">Lyase</keyword>
<comment type="function">
    <text evidence="3">Lytic transglycosylase with a strong preference for naked glycan strands that lack stem peptides.</text>
</comment>
<dbReference type="NCBIfam" id="TIGR00413">
    <property type="entry name" value="rlpA"/>
    <property type="match status" value="1"/>
</dbReference>
<evidence type="ECO:0000256" key="3">
    <source>
        <dbReference type="HAMAP-Rule" id="MF_02071"/>
    </source>
</evidence>
<dbReference type="InterPro" id="IPR036908">
    <property type="entry name" value="RlpA-like_sf"/>
</dbReference>
<dbReference type="Pfam" id="PF03330">
    <property type="entry name" value="DPBB_1"/>
    <property type="match status" value="1"/>
</dbReference>
<dbReference type="GO" id="GO:0008932">
    <property type="term" value="F:lytic endotransglycosylase activity"/>
    <property type="evidence" value="ECO:0007669"/>
    <property type="project" value="UniProtKB-UniRule"/>
</dbReference>
<dbReference type="PANTHER" id="PTHR34183">
    <property type="entry name" value="ENDOLYTIC PEPTIDOGLYCAN TRANSGLYCOSYLASE RLPA"/>
    <property type="match status" value="1"/>
</dbReference>
<dbReference type="InterPro" id="IPR009009">
    <property type="entry name" value="RlpA-like_DPBB"/>
</dbReference>